<evidence type="ECO:0000256" key="4">
    <source>
        <dbReference type="ARBA" id="ARBA00023014"/>
    </source>
</evidence>
<accession>A0A516GZB4</accession>
<organism evidence="6 7">
    <name type="scientific">Ferrovibrio terrae</name>
    <dbReference type="NCBI Taxonomy" id="2594003"/>
    <lineage>
        <taxon>Bacteria</taxon>
        <taxon>Pseudomonadati</taxon>
        <taxon>Pseudomonadota</taxon>
        <taxon>Alphaproteobacteria</taxon>
        <taxon>Rhodospirillales</taxon>
        <taxon>Rhodospirillaceae</taxon>
        <taxon>Ferrovibrio</taxon>
    </lineage>
</organism>
<dbReference type="InterPro" id="IPR017941">
    <property type="entry name" value="Rieske_2Fe-2S"/>
</dbReference>
<dbReference type="CDD" id="cd03467">
    <property type="entry name" value="Rieske"/>
    <property type="match status" value="1"/>
</dbReference>
<evidence type="ECO:0000256" key="2">
    <source>
        <dbReference type="ARBA" id="ARBA00022723"/>
    </source>
</evidence>
<evidence type="ECO:0000259" key="5">
    <source>
        <dbReference type="PROSITE" id="PS51296"/>
    </source>
</evidence>
<evidence type="ECO:0000313" key="6">
    <source>
        <dbReference type="EMBL" id="QDO96842.1"/>
    </source>
</evidence>
<dbReference type="GO" id="GO:0046872">
    <property type="term" value="F:metal ion binding"/>
    <property type="evidence" value="ECO:0007669"/>
    <property type="project" value="UniProtKB-KW"/>
</dbReference>
<gene>
    <name evidence="6" type="ORF">FNB15_05930</name>
</gene>
<dbReference type="PANTHER" id="PTHR40261">
    <property type="match status" value="1"/>
</dbReference>
<name>A0A516GZB4_9PROT</name>
<sequence length="119" mass="13326">MTTRPNQPAPGTKLLRFDELGETDAKGFSFGEGKERFQCFVVRWMGGVFGYVNECPHVRTPLDWQPDKFFNLRRDALQCGTHGALFTIHDGMCFIGPCKTKALEPFAVKLDGEGWVIAA</sequence>
<reference evidence="6 7" key="1">
    <citation type="submission" date="2019-07" db="EMBL/GenBank/DDBJ databases">
        <title>Genome sequencing for Ferrovibrio sp. K5.</title>
        <authorList>
            <person name="Park S.-J."/>
        </authorList>
    </citation>
    <scope>NUCLEOTIDE SEQUENCE [LARGE SCALE GENOMIC DNA]</scope>
    <source>
        <strain evidence="6 7">K5</strain>
    </source>
</reference>
<keyword evidence="1" id="KW-0001">2Fe-2S</keyword>
<dbReference type="InterPro" id="IPR036922">
    <property type="entry name" value="Rieske_2Fe-2S_sf"/>
</dbReference>
<keyword evidence="3" id="KW-0408">Iron</keyword>
<dbReference type="SUPFAM" id="SSF50022">
    <property type="entry name" value="ISP domain"/>
    <property type="match status" value="1"/>
</dbReference>
<proteinExistence type="predicted"/>
<dbReference type="AlphaFoldDB" id="A0A516GZB4"/>
<feature type="domain" description="Rieske" evidence="5">
    <location>
        <begin position="12"/>
        <end position="116"/>
    </location>
</feature>
<keyword evidence="2" id="KW-0479">Metal-binding</keyword>
<dbReference type="PROSITE" id="PS51296">
    <property type="entry name" value="RIESKE"/>
    <property type="match status" value="1"/>
</dbReference>
<evidence type="ECO:0000256" key="1">
    <source>
        <dbReference type="ARBA" id="ARBA00022714"/>
    </source>
</evidence>
<protein>
    <submittedName>
        <fullName evidence="6">Rieske 2Fe-2S domain-containing protein</fullName>
    </submittedName>
</protein>
<evidence type="ECO:0000313" key="7">
    <source>
        <dbReference type="Proteomes" id="UP000317496"/>
    </source>
</evidence>
<dbReference type="RefSeq" id="WP_144067823.1">
    <property type="nucleotide sequence ID" value="NZ_CP041636.1"/>
</dbReference>
<dbReference type="EMBL" id="CP041636">
    <property type="protein sequence ID" value="QDO96842.1"/>
    <property type="molecule type" value="Genomic_DNA"/>
</dbReference>
<dbReference type="GO" id="GO:0051537">
    <property type="term" value="F:2 iron, 2 sulfur cluster binding"/>
    <property type="evidence" value="ECO:0007669"/>
    <property type="project" value="UniProtKB-KW"/>
</dbReference>
<keyword evidence="4" id="KW-0411">Iron-sulfur</keyword>
<dbReference type="Proteomes" id="UP000317496">
    <property type="component" value="Chromosome"/>
</dbReference>
<dbReference type="Pfam" id="PF00355">
    <property type="entry name" value="Rieske"/>
    <property type="match status" value="1"/>
</dbReference>
<dbReference type="Gene3D" id="2.102.10.10">
    <property type="entry name" value="Rieske [2Fe-2S] iron-sulphur domain"/>
    <property type="match status" value="1"/>
</dbReference>
<dbReference type="KEGG" id="fer:FNB15_05930"/>
<keyword evidence="7" id="KW-1185">Reference proteome</keyword>
<evidence type="ECO:0000256" key="3">
    <source>
        <dbReference type="ARBA" id="ARBA00023004"/>
    </source>
</evidence>
<dbReference type="OrthoDB" id="9800776at2"/>
<dbReference type="PANTHER" id="PTHR40261:SF1">
    <property type="entry name" value="RIESKE DOMAIN-CONTAINING PROTEIN"/>
    <property type="match status" value="1"/>
</dbReference>